<keyword evidence="3 5" id="KW-0949">S-adenosyl-L-methionine</keyword>
<sequence>MDSTPVALRFTLPELTQLLQSKEEKPDTSALFQIIEETRSSRYDSVCIPLTNDKWRQRWHEMCIVEDETKPRDPSAEQKAELWRSGVVAFKREEVIPTTLDEATSIIGLASDWIYLDSPDEWVRHDSELALLQELAYANYLSISNVILPPPRNREHVASYARAVNAALGSLGYTSKTQLSIRLPVYYPSVAPKISSETVSVVPPSEKDIGTSWEIWDSIRSICDSNPRLSISLDLTPPLPPSATLLQRWFGEPLRHVFLPAASFIPNAKGYPVLTKATQSFIRDVVKLRPTIILSQVSAKVHTAGGSSSYLQYVRHLEKTSPAIVAQETEGTVENFSKGWHDWLQAPLQPLQDNLGSLTYDIFERCPAKYDQYEKAVCLALLDRPPNKPINIYVVGAGRGPLVDCSFRALERSGRKASIFAVEKNPSAFVTLQERNQTSWSSQVRLIYGDMRKMPLPPDNEKADIIVSELLGSFGDNELSPECLDGVMRILKPNGTSIPVSYTAFLAPLSSSKLFHEVRSRDQALKDAETPYVVSLQAVNILSGSGNESRSSTQCGPKIQECWDFIHPRKDAILDLQGFPITNSHNNRSVKLKFHIPTAGTLHGFAGYFEAVLYGDIGLSIHPDRMHNISPNMTSWFPLFFPLKDALYLPENSELHVSIWRLSDKQRVWYEWHAENFLPVSVTAPEPRSPPRTASPPPAPRHGATLRPTTPGATISPLLDALSPLVPPGSPSPPPGGRGGGRSLPQIGTGLTKSATTLVKIGQTNLHNPGGRSSWYGL</sequence>
<dbReference type="PANTHER" id="PTHR10738:SF0">
    <property type="entry name" value="PROTEIN ARGININE N-METHYLTRANSFERASE 5"/>
    <property type="match status" value="1"/>
</dbReference>
<feature type="binding site" evidence="5">
    <location>
        <position position="423"/>
    </location>
    <ligand>
        <name>S-adenosyl-L-methionine</name>
        <dbReference type="ChEBI" id="CHEBI:59789"/>
    </ligand>
</feature>
<evidence type="ECO:0000256" key="4">
    <source>
        <dbReference type="PIRSR" id="PIRSR015894-1"/>
    </source>
</evidence>
<dbReference type="InterPro" id="IPR035248">
    <property type="entry name" value="PRMT5_C"/>
</dbReference>
<dbReference type="OrthoDB" id="1368803at2759"/>
<feature type="binding site" evidence="5">
    <location>
        <begin position="369"/>
        <end position="370"/>
    </location>
    <ligand>
        <name>S-adenosyl-L-methionine</name>
        <dbReference type="ChEBI" id="CHEBI:59789"/>
    </ligand>
</feature>
<dbReference type="GO" id="GO:0005634">
    <property type="term" value="C:nucleus"/>
    <property type="evidence" value="ECO:0007669"/>
    <property type="project" value="TreeGrafter"/>
</dbReference>
<gene>
    <name evidence="12" type="ORF">SISSUDRAFT_1059144</name>
</gene>
<feature type="active site" description="Proton donor/acceptor" evidence="4">
    <location>
        <position position="469"/>
    </location>
</feature>
<dbReference type="GO" id="GO:0006355">
    <property type="term" value="P:regulation of DNA-templated transcription"/>
    <property type="evidence" value="ECO:0007669"/>
    <property type="project" value="TreeGrafter"/>
</dbReference>
<feature type="compositionally biased region" description="Pro residues" evidence="8">
    <location>
        <begin position="687"/>
        <end position="700"/>
    </location>
</feature>
<feature type="compositionally biased region" description="Pro residues" evidence="8">
    <location>
        <begin position="725"/>
        <end position="736"/>
    </location>
</feature>
<accession>A0A166GMP1</accession>
<dbReference type="InterPro" id="IPR035247">
    <property type="entry name" value="PRMT5_TIM"/>
</dbReference>
<dbReference type="SUPFAM" id="SSF53335">
    <property type="entry name" value="S-adenosyl-L-methionine-dependent methyltransferases"/>
    <property type="match status" value="1"/>
</dbReference>
<dbReference type="STRING" id="1314776.A0A166GMP1"/>
<proteinExistence type="predicted"/>
<dbReference type="GO" id="GO:0005829">
    <property type="term" value="C:cytosol"/>
    <property type="evidence" value="ECO:0007669"/>
    <property type="project" value="TreeGrafter"/>
</dbReference>
<organism evidence="12 13">
    <name type="scientific">Sistotremastrum suecicum HHB10207 ss-3</name>
    <dbReference type="NCBI Taxonomy" id="1314776"/>
    <lineage>
        <taxon>Eukaryota</taxon>
        <taxon>Fungi</taxon>
        <taxon>Dikarya</taxon>
        <taxon>Basidiomycota</taxon>
        <taxon>Agaricomycotina</taxon>
        <taxon>Agaricomycetes</taxon>
        <taxon>Sistotremastrales</taxon>
        <taxon>Sistotremastraceae</taxon>
        <taxon>Sistotremastrum</taxon>
    </lineage>
</organism>
<dbReference type="Gene3D" id="2.70.160.11">
    <property type="entry name" value="Hnrnp arginine n-methyltransferase1"/>
    <property type="match status" value="1"/>
</dbReference>
<dbReference type="InterPro" id="IPR029063">
    <property type="entry name" value="SAM-dependent_MTases_sf"/>
</dbReference>
<feature type="binding site" evidence="5">
    <location>
        <begin position="450"/>
        <end position="451"/>
    </location>
    <ligand>
        <name>S-adenosyl-L-methionine</name>
        <dbReference type="ChEBI" id="CHEBI:59789"/>
    </ligand>
</feature>
<dbReference type="EMBL" id="KV428018">
    <property type="protein sequence ID" value="KZT41832.1"/>
    <property type="molecule type" value="Genomic_DNA"/>
</dbReference>
<feature type="domain" description="PRMT5 oligomerisation" evidence="11">
    <location>
        <begin position="501"/>
        <end position="775"/>
    </location>
</feature>
<feature type="domain" description="PRMT5 TIM barrel" evidence="10">
    <location>
        <begin position="43"/>
        <end position="319"/>
    </location>
</feature>
<dbReference type="PROSITE" id="PS51678">
    <property type="entry name" value="SAM_MT_PRMT"/>
    <property type="match status" value="1"/>
</dbReference>
<evidence type="ECO:0000313" key="12">
    <source>
        <dbReference type="EMBL" id="KZT41832.1"/>
    </source>
</evidence>
<evidence type="ECO:0000256" key="3">
    <source>
        <dbReference type="ARBA" id="ARBA00022691"/>
    </source>
</evidence>
<dbReference type="InterPro" id="IPR035075">
    <property type="entry name" value="PRMT5"/>
</dbReference>
<dbReference type="Gene3D" id="3.20.20.150">
    <property type="entry name" value="Divalent-metal-dependent TIM barrel enzymes"/>
    <property type="match status" value="1"/>
</dbReference>
<dbReference type="Proteomes" id="UP000076798">
    <property type="component" value="Unassembled WGS sequence"/>
</dbReference>
<dbReference type="InterPro" id="IPR025799">
    <property type="entry name" value="Arg_MeTrfase"/>
</dbReference>
<protein>
    <submittedName>
        <fullName evidence="12">PRMT5-domain-containing protein</fullName>
    </submittedName>
</protein>
<evidence type="ECO:0000256" key="2">
    <source>
        <dbReference type="ARBA" id="ARBA00022679"/>
    </source>
</evidence>
<dbReference type="PANTHER" id="PTHR10738">
    <property type="entry name" value="PROTEIN ARGININE N-METHYLTRANSFERASE 5"/>
    <property type="match status" value="1"/>
</dbReference>
<dbReference type="Pfam" id="PF17285">
    <property type="entry name" value="PRMT5_TIM"/>
    <property type="match status" value="1"/>
</dbReference>
<dbReference type="AlphaFoldDB" id="A0A166GMP1"/>
<keyword evidence="2 7" id="KW-0808">Transferase</keyword>
<name>A0A166GMP1_9AGAM</name>
<evidence type="ECO:0000256" key="6">
    <source>
        <dbReference type="PIRSR" id="PIRSR015894-3"/>
    </source>
</evidence>
<evidence type="ECO:0000256" key="7">
    <source>
        <dbReference type="PROSITE-ProRule" id="PRU01015"/>
    </source>
</evidence>
<keyword evidence="13" id="KW-1185">Reference proteome</keyword>
<evidence type="ECO:0000256" key="1">
    <source>
        <dbReference type="ARBA" id="ARBA00022603"/>
    </source>
</evidence>
<dbReference type="GO" id="GO:0032259">
    <property type="term" value="P:methylation"/>
    <property type="evidence" value="ECO:0007669"/>
    <property type="project" value="UniProtKB-KW"/>
</dbReference>
<feature type="active site" description="Proton donor/acceptor" evidence="4">
    <location>
        <position position="478"/>
    </location>
</feature>
<feature type="domain" description="PRMT5 arginine-N-methyltransferase" evidence="9">
    <location>
        <begin position="334"/>
        <end position="498"/>
    </location>
</feature>
<evidence type="ECO:0000259" key="10">
    <source>
        <dbReference type="Pfam" id="PF17285"/>
    </source>
</evidence>
<feature type="region of interest" description="Disordered" evidence="8">
    <location>
        <begin position="681"/>
        <end position="749"/>
    </location>
</feature>
<feature type="binding site" evidence="5">
    <location>
        <position position="360"/>
    </location>
    <ligand>
        <name>S-adenosyl-L-methionine</name>
        <dbReference type="ChEBI" id="CHEBI:59789"/>
    </ligand>
</feature>
<dbReference type="Pfam" id="PF05185">
    <property type="entry name" value="PRMT5"/>
    <property type="match status" value="1"/>
</dbReference>
<feature type="site" description="Critical for specifying symmetric addition of methyl groups" evidence="6">
    <location>
        <position position="363"/>
    </location>
</feature>
<dbReference type="GO" id="GO:0016274">
    <property type="term" value="F:protein-arginine N-methyltransferase activity"/>
    <property type="evidence" value="ECO:0007669"/>
    <property type="project" value="InterPro"/>
</dbReference>
<keyword evidence="1 7" id="KW-0489">Methyltransferase</keyword>
<evidence type="ECO:0000259" key="9">
    <source>
        <dbReference type="Pfam" id="PF05185"/>
    </source>
</evidence>
<dbReference type="Gene3D" id="3.40.50.150">
    <property type="entry name" value="Vaccinia Virus protein VP39"/>
    <property type="match status" value="1"/>
</dbReference>
<dbReference type="CDD" id="cd02440">
    <property type="entry name" value="AdoMet_MTases"/>
    <property type="match status" value="1"/>
</dbReference>
<evidence type="ECO:0000256" key="5">
    <source>
        <dbReference type="PIRSR" id="PIRSR015894-2"/>
    </source>
</evidence>
<reference evidence="12 13" key="1">
    <citation type="journal article" date="2016" name="Mol. Biol. Evol.">
        <title>Comparative Genomics of Early-Diverging Mushroom-Forming Fungi Provides Insights into the Origins of Lignocellulose Decay Capabilities.</title>
        <authorList>
            <person name="Nagy L.G."/>
            <person name="Riley R."/>
            <person name="Tritt A."/>
            <person name="Adam C."/>
            <person name="Daum C."/>
            <person name="Floudas D."/>
            <person name="Sun H."/>
            <person name="Yadav J.S."/>
            <person name="Pangilinan J."/>
            <person name="Larsson K.H."/>
            <person name="Matsuura K."/>
            <person name="Barry K."/>
            <person name="Labutti K."/>
            <person name="Kuo R."/>
            <person name="Ohm R.A."/>
            <person name="Bhattacharya S.S."/>
            <person name="Shirouzu T."/>
            <person name="Yoshinaga Y."/>
            <person name="Martin F.M."/>
            <person name="Grigoriev I.V."/>
            <person name="Hibbett D.S."/>
        </authorList>
    </citation>
    <scope>NUCLEOTIDE SEQUENCE [LARGE SCALE GENOMIC DNA]</scope>
    <source>
        <strain evidence="12 13">HHB10207 ss-3</strain>
    </source>
</reference>
<evidence type="ECO:0000313" key="13">
    <source>
        <dbReference type="Proteomes" id="UP000076798"/>
    </source>
</evidence>
<evidence type="ECO:0000256" key="8">
    <source>
        <dbReference type="SAM" id="MobiDB-lite"/>
    </source>
</evidence>
<evidence type="ECO:0000259" key="11">
    <source>
        <dbReference type="Pfam" id="PF17286"/>
    </source>
</evidence>
<dbReference type="Pfam" id="PF17286">
    <property type="entry name" value="PRMT5_C"/>
    <property type="match status" value="1"/>
</dbReference>